<feature type="transmembrane region" description="Helical" evidence="1">
    <location>
        <begin position="218"/>
        <end position="236"/>
    </location>
</feature>
<feature type="transmembrane region" description="Helical" evidence="1">
    <location>
        <begin position="119"/>
        <end position="137"/>
    </location>
</feature>
<keyword evidence="1" id="KW-1133">Transmembrane helix</keyword>
<gene>
    <name evidence="2" type="ORF">D6J04_11180</name>
</gene>
<dbReference type="PANTHER" id="PTHR38434">
    <property type="entry name" value="BLL2549 PROTEIN"/>
    <property type="match status" value="1"/>
</dbReference>
<feature type="transmembrane region" description="Helical" evidence="1">
    <location>
        <begin position="143"/>
        <end position="164"/>
    </location>
</feature>
<name>A0A3A5LBH8_9GAMM</name>
<feature type="transmembrane region" description="Helical" evidence="1">
    <location>
        <begin position="275"/>
        <end position="293"/>
    </location>
</feature>
<dbReference type="PANTHER" id="PTHR38434:SF1">
    <property type="entry name" value="BLL2549 PROTEIN"/>
    <property type="match status" value="1"/>
</dbReference>
<accession>A0A3A5LBH8</accession>
<feature type="transmembrane region" description="Helical" evidence="1">
    <location>
        <begin position="355"/>
        <end position="372"/>
    </location>
</feature>
<dbReference type="EMBL" id="QZWB01000012">
    <property type="protein sequence ID" value="RJT45261.1"/>
    <property type="molecule type" value="Genomic_DNA"/>
</dbReference>
<feature type="transmembrane region" description="Helical" evidence="1">
    <location>
        <begin position="474"/>
        <end position="492"/>
    </location>
</feature>
<feature type="transmembrane region" description="Helical" evidence="1">
    <location>
        <begin position="504"/>
        <end position="520"/>
    </location>
</feature>
<dbReference type="GeneID" id="48948302"/>
<reference evidence="2 3" key="1">
    <citation type="submission" date="2018-09" db="EMBL/GenBank/DDBJ databases">
        <title>Draft genome sequences of Legionella taurinensis isolated from water samples.</title>
        <authorList>
            <person name="Chakeri A."/>
            <person name="Allerberger F."/>
            <person name="Kundi M."/>
            <person name="Ruppitsch W."/>
            <person name="Schmid D."/>
        </authorList>
    </citation>
    <scope>NUCLEOTIDE SEQUENCE [LARGE SCALE GENOMIC DNA]</scope>
    <source>
        <strain evidence="2 3">4570-18-6</strain>
    </source>
</reference>
<evidence type="ECO:0000313" key="2">
    <source>
        <dbReference type="EMBL" id="RJT45261.1"/>
    </source>
</evidence>
<feature type="transmembrane region" description="Helical" evidence="1">
    <location>
        <begin position="449"/>
        <end position="468"/>
    </location>
</feature>
<feature type="transmembrane region" description="Helical" evidence="1">
    <location>
        <begin position="331"/>
        <end position="349"/>
    </location>
</feature>
<evidence type="ECO:0000313" key="3">
    <source>
        <dbReference type="Proteomes" id="UP000270757"/>
    </source>
</evidence>
<dbReference type="InterPro" id="IPR019286">
    <property type="entry name" value="DUF2339_TM"/>
</dbReference>
<comment type="caution">
    <text evidence="2">The sequence shown here is derived from an EMBL/GenBank/DDBJ whole genome shotgun (WGS) entry which is preliminary data.</text>
</comment>
<dbReference type="Proteomes" id="UP000270757">
    <property type="component" value="Unassembled WGS sequence"/>
</dbReference>
<sequence length="553" mass="60911">MDLNQFEQRLHAIEARLAVIEERLSLPPPPAQSGWHEPKAPVSTAREADLNALEGSSNSGNWLGTIAVVCFVLAAGFIIKLSIDSGWLTPARQIVIAAVFGMSLIGCGLAMLSTYRGYASLLPAAGVIILYLSVFAAHRLYALVSVDAALILTSLVSLLCIGLYLKIKHDVYALCAAVGAYLSPVILGFHTQALFTVYYFVCCSLTFATLSIWLRSRIMTIIAAYLAILITSLIGLDLKDDVTIAIVLALHFLIFALGTYLFTRVNQQELTEKEAWGFFPVLMLFYAMEYFYIDRSYPGLAPWLSLVFAGLLLALYASAKRWFPDGRIKSQSVIFAFVAIVLFHSFYIELLPADIKPWVYVVMMLAFAFVPFNPSSMKDRSTWYVPALIGFIVLAIEYINIINHLLQRSSMIGSDGPAFWLPVAFAALISTWLVLIYRRDDLAHNDEKGSALLGAAHVLAIAGFYRLADPYGSLAVSACWLFYAIAVMAFAYQRRDKTMAKSALIVLGFAAGKALLYDAASTPTLVRILCLLITGVVLYGAGFLMKKIAEWEK</sequence>
<dbReference type="AlphaFoldDB" id="A0A3A5LBH8"/>
<proteinExistence type="predicted"/>
<feature type="transmembrane region" description="Helical" evidence="1">
    <location>
        <begin position="418"/>
        <end position="437"/>
    </location>
</feature>
<feature type="transmembrane region" description="Helical" evidence="1">
    <location>
        <begin position="242"/>
        <end position="263"/>
    </location>
</feature>
<dbReference type="RefSeq" id="WP_115300967.1">
    <property type="nucleotide sequence ID" value="NZ_CAAAIR010000012.1"/>
</dbReference>
<dbReference type="Pfam" id="PF10101">
    <property type="entry name" value="DUF2339"/>
    <property type="match status" value="1"/>
</dbReference>
<feature type="transmembrane region" description="Helical" evidence="1">
    <location>
        <begin position="62"/>
        <end position="82"/>
    </location>
</feature>
<feature type="transmembrane region" description="Helical" evidence="1">
    <location>
        <begin position="171"/>
        <end position="189"/>
    </location>
</feature>
<keyword evidence="1" id="KW-0472">Membrane</keyword>
<evidence type="ECO:0000256" key="1">
    <source>
        <dbReference type="SAM" id="Phobius"/>
    </source>
</evidence>
<feature type="transmembrane region" description="Helical" evidence="1">
    <location>
        <begin position="94"/>
        <end position="112"/>
    </location>
</feature>
<feature type="transmembrane region" description="Helical" evidence="1">
    <location>
        <begin position="384"/>
        <end position="406"/>
    </location>
</feature>
<feature type="transmembrane region" description="Helical" evidence="1">
    <location>
        <begin position="195"/>
        <end position="213"/>
    </location>
</feature>
<feature type="transmembrane region" description="Helical" evidence="1">
    <location>
        <begin position="526"/>
        <end position="545"/>
    </location>
</feature>
<organism evidence="2 3">
    <name type="scientific">Legionella taurinensis</name>
    <dbReference type="NCBI Taxonomy" id="70611"/>
    <lineage>
        <taxon>Bacteria</taxon>
        <taxon>Pseudomonadati</taxon>
        <taxon>Pseudomonadota</taxon>
        <taxon>Gammaproteobacteria</taxon>
        <taxon>Legionellales</taxon>
        <taxon>Legionellaceae</taxon>
        <taxon>Legionella</taxon>
    </lineage>
</organism>
<feature type="transmembrane region" description="Helical" evidence="1">
    <location>
        <begin position="299"/>
        <end position="319"/>
    </location>
</feature>
<protein>
    <submittedName>
        <fullName evidence="2">DUF2339 domain-containing protein</fullName>
    </submittedName>
</protein>
<keyword evidence="1" id="KW-0812">Transmembrane</keyword>